<sequence>MLTNERDQTLKCSHYVPAVVPEDTALPCVIYCHGNSGCRADANEAAVILLPSNITLFTLDFAGSGLSSGEYVSLGWHEKQDLKCAVSFLRNNKQVSCIGLWGRSMGAVTSLLYGAEDPSIAGMVLDSAFSNLYDLMMELVEVYKIRVPKFTVKMAVQYMRRVIQRRAKFDIMDLNVVQFAPKTFIPALFGHASNDMFIQPHHMERIHQAYAGDKNLIKFEGDHNSPRPQFYYDSVSIFFYNVLHPPQFPSTCSDKFDKYYNLGAFKGGPGTNESLLYEIINGLRAAGTDAGSSSAATTNFTNATKSVVELLTERVNQLSVKNDNDLDFLLDENHNLTDMDSNTAECHLEDKANRQTEECCSYTSSNRESWGRCSSLGAASEGSSSGERPGIPNHKHKVHFFSLYHLSARDFCVYLLLKTNRLFFKLVVSFDLICDPVIIVNFLNLIIFSQTVEHDSKGFSNATETDTKEASHDPKGEEESIPMEEAKKREARDGGELIPAYPAVSPRPGWTQENQVVLTTVNTQLTRTNLLGTH</sequence>
<dbReference type="InterPro" id="IPR029058">
    <property type="entry name" value="AB_hydrolase_fold"/>
</dbReference>
<dbReference type="PANTHER" id="PTHR43358">
    <property type="entry name" value="ALPHA/BETA-HYDROLASE"/>
    <property type="match status" value="1"/>
</dbReference>
<evidence type="ECO:0000256" key="1">
    <source>
        <dbReference type="SAM" id="MobiDB-lite"/>
    </source>
</evidence>
<comment type="caution">
    <text evidence="3">The sequence shown here is derived from an EMBL/GenBank/DDBJ whole genome shotgun (WGS) entry which is preliminary data.</text>
</comment>
<gene>
    <name evidence="3" type="ORF">C2845_PM09G18120</name>
</gene>
<dbReference type="Pfam" id="PF12146">
    <property type="entry name" value="Hydrolase_4"/>
    <property type="match status" value="1"/>
</dbReference>
<evidence type="ECO:0000259" key="2">
    <source>
        <dbReference type="Pfam" id="PF12146"/>
    </source>
</evidence>
<dbReference type="InterPro" id="IPR052920">
    <property type="entry name" value="DNA-binding_regulatory"/>
</dbReference>
<dbReference type="EMBL" id="PQIB02000006">
    <property type="protein sequence ID" value="RLN12866.1"/>
    <property type="molecule type" value="Genomic_DNA"/>
</dbReference>
<feature type="domain" description="Serine aminopeptidase S33" evidence="2">
    <location>
        <begin position="28"/>
        <end position="152"/>
    </location>
</feature>
<feature type="compositionally biased region" description="Basic and acidic residues" evidence="1">
    <location>
        <begin position="465"/>
        <end position="492"/>
    </location>
</feature>
<protein>
    <recommendedName>
        <fullName evidence="2">Serine aminopeptidase S33 domain-containing protein</fullName>
    </recommendedName>
</protein>
<evidence type="ECO:0000313" key="4">
    <source>
        <dbReference type="Proteomes" id="UP000275267"/>
    </source>
</evidence>
<dbReference type="Gene3D" id="3.40.50.1820">
    <property type="entry name" value="alpha/beta hydrolase"/>
    <property type="match status" value="1"/>
</dbReference>
<evidence type="ECO:0000313" key="3">
    <source>
        <dbReference type="EMBL" id="RLN12866.1"/>
    </source>
</evidence>
<proteinExistence type="predicted"/>
<feature type="region of interest" description="Disordered" evidence="1">
    <location>
        <begin position="457"/>
        <end position="492"/>
    </location>
</feature>
<accession>A0A3L6S0S2</accession>
<name>A0A3L6S0S2_PANMI</name>
<keyword evidence="4" id="KW-1185">Reference proteome</keyword>
<dbReference type="OrthoDB" id="10249433at2759"/>
<dbReference type="SUPFAM" id="SSF53474">
    <property type="entry name" value="alpha/beta-Hydrolases"/>
    <property type="match status" value="1"/>
</dbReference>
<dbReference type="InterPro" id="IPR022742">
    <property type="entry name" value="Hydrolase_4"/>
</dbReference>
<dbReference type="PANTHER" id="PTHR43358:SF1">
    <property type="entry name" value="ALPHA_BETA-HYDROLASES SUPERFAMILY PROTEIN"/>
    <property type="match status" value="1"/>
</dbReference>
<organism evidence="3 4">
    <name type="scientific">Panicum miliaceum</name>
    <name type="common">Proso millet</name>
    <name type="synonym">Broomcorn millet</name>
    <dbReference type="NCBI Taxonomy" id="4540"/>
    <lineage>
        <taxon>Eukaryota</taxon>
        <taxon>Viridiplantae</taxon>
        <taxon>Streptophyta</taxon>
        <taxon>Embryophyta</taxon>
        <taxon>Tracheophyta</taxon>
        <taxon>Spermatophyta</taxon>
        <taxon>Magnoliopsida</taxon>
        <taxon>Liliopsida</taxon>
        <taxon>Poales</taxon>
        <taxon>Poaceae</taxon>
        <taxon>PACMAD clade</taxon>
        <taxon>Panicoideae</taxon>
        <taxon>Panicodae</taxon>
        <taxon>Paniceae</taxon>
        <taxon>Panicinae</taxon>
        <taxon>Panicum</taxon>
        <taxon>Panicum sect. Panicum</taxon>
    </lineage>
</organism>
<dbReference type="STRING" id="4540.A0A3L6S0S2"/>
<dbReference type="Proteomes" id="UP000275267">
    <property type="component" value="Unassembled WGS sequence"/>
</dbReference>
<dbReference type="AlphaFoldDB" id="A0A3L6S0S2"/>
<reference evidence="4" key="1">
    <citation type="journal article" date="2019" name="Nat. Commun.">
        <title>The genome of broomcorn millet.</title>
        <authorList>
            <person name="Zou C."/>
            <person name="Miki D."/>
            <person name="Li D."/>
            <person name="Tang Q."/>
            <person name="Xiao L."/>
            <person name="Rajput S."/>
            <person name="Deng P."/>
            <person name="Jia W."/>
            <person name="Huang R."/>
            <person name="Zhang M."/>
            <person name="Sun Y."/>
            <person name="Hu J."/>
            <person name="Fu X."/>
            <person name="Schnable P.S."/>
            <person name="Li F."/>
            <person name="Zhang H."/>
            <person name="Feng B."/>
            <person name="Zhu X."/>
            <person name="Liu R."/>
            <person name="Schnable J.C."/>
            <person name="Zhu J.-K."/>
            <person name="Zhang H."/>
        </authorList>
    </citation>
    <scope>NUCLEOTIDE SEQUENCE [LARGE SCALE GENOMIC DNA]</scope>
</reference>